<dbReference type="GO" id="GO:0006351">
    <property type="term" value="P:DNA-templated transcription"/>
    <property type="evidence" value="ECO:0007669"/>
    <property type="project" value="TreeGrafter"/>
</dbReference>
<proteinExistence type="predicted"/>
<comment type="caution">
    <text evidence="8">The sequence shown here is derived from an EMBL/GenBank/DDBJ whole genome shotgun (WGS) entry which is preliminary data.</text>
</comment>
<keyword evidence="5" id="KW-0460">Magnesium</keyword>
<dbReference type="GO" id="GO:0004521">
    <property type="term" value="F:RNA endonuclease activity"/>
    <property type="evidence" value="ECO:0007669"/>
    <property type="project" value="InterPro"/>
</dbReference>
<organism evidence="8 9">
    <name type="scientific">Candidatus Daviesbacteria bacterium GW2011_GWA1_42_6</name>
    <dbReference type="NCBI Taxonomy" id="1618420"/>
    <lineage>
        <taxon>Bacteria</taxon>
        <taxon>Candidatus Daviesiibacteriota</taxon>
    </lineage>
</organism>
<dbReference type="Gene3D" id="3.30.70.2650">
    <property type="match status" value="1"/>
</dbReference>
<gene>
    <name evidence="8" type="ORF">UV33_C0019G0004</name>
</gene>
<dbReference type="InterPro" id="IPR021127">
    <property type="entry name" value="CRISPR_associated_Cas2"/>
</dbReference>
<evidence type="ECO:0000256" key="6">
    <source>
        <dbReference type="ARBA" id="ARBA00023118"/>
    </source>
</evidence>
<evidence type="ECO:0000256" key="1">
    <source>
        <dbReference type="ARBA" id="ARBA00022722"/>
    </source>
</evidence>
<dbReference type="Pfam" id="PF20803">
    <property type="entry name" value="PaaX_M"/>
    <property type="match status" value="1"/>
</dbReference>
<dbReference type="InterPro" id="IPR048846">
    <property type="entry name" value="PaaX-like_central"/>
</dbReference>
<feature type="domain" description="Transcriptional repressor PaaX-like central Cas2-like" evidence="7">
    <location>
        <begin position="91"/>
        <end position="162"/>
    </location>
</feature>
<evidence type="ECO:0000259" key="7">
    <source>
        <dbReference type="Pfam" id="PF20803"/>
    </source>
</evidence>
<evidence type="ECO:0000313" key="9">
    <source>
        <dbReference type="Proteomes" id="UP000034135"/>
    </source>
</evidence>
<name>A0A0G1AUU8_9BACT</name>
<keyword evidence="6" id="KW-0051">Antiviral defense</keyword>
<reference evidence="8 9" key="1">
    <citation type="journal article" date="2015" name="Nature">
        <title>rRNA introns, odd ribosomes, and small enigmatic genomes across a large radiation of phyla.</title>
        <authorList>
            <person name="Brown C.T."/>
            <person name="Hug L.A."/>
            <person name="Thomas B.C."/>
            <person name="Sharon I."/>
            <person name="Castelle C.J."/>
            <person name="Singh A."/>
            <person name="Wilkins M.J."/>
            <person name="Williams K.H."/>
            <person name="Banfield J.F."/>
        </authorList>
    </citation>
    <scope>NUCLEOTIDE SEQUENCE [LARGE SCALE GENOMIC DNA]</scope>
</reference>
<dbReference type="PANTHER" id="PTHR30319">
    <property type="entry name" value="PHENYLACETIC ACID REGULATOR-RELATED TRANSCRIPTIONAL REPRESSOR"/>
    <property type="match status" value="1"/>
</dbReference>
<dbReference type="PANTHER" id="PTHR30319:SF1">
    <property type="entry name" value="TRANSCRIPTIONAL REPRESSOR PAAX"/>
    <property type="match status" value="1"/>
</dbReference>
<protein>
    <submittedName>
        <fullName evidence="8">Repressor in the phenylacetic acid catabolic pathway</fullName>
    </submittedName>
</protein>
<evidence type="ECO:0000256" key="5">
    <source>
        <dbReference type="ARBA" id="ARBA00022842"/>
    </source>
</evidence>
<dbReference type="Proteomes" id="UP000034135">
    <property type="component" value="Unassembled WGS sequence"/>
</dbReference>
<dbReference type="AlphaFoldDB" id="A0A0G1AUU8"/>
<evidence type="ECO:0000313" key="8">
    <source>
        <dbReference type="EMBL" id="KKS64729.1"/>
    </source>
</evidence>
<keyword evidence="2" id="KW-0479">Metal-binding</keyword>
<dbReference type="GO" id="GO:0043571">
    <property type="term" value="P:maintenance of CRISPR repeat elements"/>
    <property type="evidence" value="ECO:0007669"/>
    <property type="project" value="InterPro"/>
</dbReference>
<evidence type="ECO:0000256" key="4">
    <source>
        <dbReference type="ARBA" id="ARBA00022801"/>
    </source>
</evidence>
<keyword evidence="4" id="KW-0378">Hydrolase</keyword>
<evidence type="ECO:0000256" key="2">
    <source>
        <dbReference type="ARBA" id="ARBA00022723"/>
    </source>
</evidence>
<sequence>MGTKKSLTNVILLALEKSVDGYVRFEDFTYNSWFYARGYERKLKKPALSQALRRLRENGLVELLSDGELTLRLTDRGKDRALWMKMKMEDEKWDGKWRLVCWDIPEKRRAARNLLRHKLKQLGFQCFQKSVWGCKKDCTKPLRDFIRQVGIEDWVMVVESDDIGR</sequence>
<dbReference type="InterPro" id="IPR036390">
    <property type="entry name" value="WH_DNA-bd_sf"/>
</dbReference>
<dbReference type="SUPFAM" id="SSF46785">
    <property type="entry name" value="Winged helix' DNA-binding domain"/>
    <property type="match status" value="1"/>
</dbReference>
<accession>A0A0G1AUU8</accession>
<keyword evidence="1" id="KW-0540">Nuclease</keyword>
<dbReference type="NCBIfam" id="TIGR01573">
    <property type="entry name" value="cas2"/>
    <property type="match status" value="1"/>
</dbReference>
<keyword evidence="3" id="KW-0255">Endonuclease</keyword>
<evidence type="ECO:0000256" key="3">
    <source>
        <dbReference type="ARBA" id="ARBA00022759"/>
    </source>
</evidence>
<dbReference type="SUPFAM" id="SSF143430">
    <property type="entry name" value="TTP0101/SSO1404-like"/>
    <property type="match status" value="1"/>
</dbReference>
<dbReference type="EMBL" id="LCEB01000019">
    <property type="protein sequence ID" value="KKS64729.1"/>
    <property type="molecule type" value="Genomic_DNA"/>
</dbReference>